<dbReference type="Proteomes" id="UP000887578">
    <property type="component" value="Unplaced"/>
</dbReference>
<accession>A0A914PCN5</accession>
<sequence>MNWIKKAAASIPGVGTAVAAIEVVDMIGGGGGANGGGGSDKSIKFLESSVNSRIDSIKDQINLKDSLNETKNVFNAFQTEVNRTTSKMEKEITSNFQSVSQATSQLRQDAFTQIGNVHSNLSESLKQTASKFQQDLSLETEKLERSCTQKIDMESKKLGDSINKVKNDAIEEISKNEQEVCN</sequence>
<dbReference type="Gene3D" id="1.20.120.20">
    <property type="entry name" value="Apolipoprotein"/>
    <property type="match status" value="1"/>
</dbReference>
<dbReference type="WBParaSite" id="PDA_v2.g13127.t1">
    <property type="protein sequence ID" value="PDA_v2.g13127.t1"/>
    <property type="gene ID" value="PDA_v2.g13127"/>
</dbReference>
<reference evidence="2" key="1">
    <citation type="submission" date="2022-11" db="UniProtKB">
        <authorList>
            <consortium name="WormBaseParasite"/>
        </authorList>
    </citation>
    <scope>IDENTIFICATION</scope>
</reference>
<evidence type="ECO:0000313" key="1">
    <source>
        <dbReference type="Proteomes" id="UP000887578"/>
    </source>
</evidence>
<keyword evidence="1" id="KW-1185">Reference proteome</keyword>
<proteinExistence type="predicted"/>
<dbReference type="SUPFAM" id="SSF47162">
    <property type="entry name" value="Apolipoprotein"/>
    <property type="match status" value="1"/>
</dbReference>
<evidence type="ECO:0000313" key="2">
    <source>
        <dbReference type="WBParaSite" id="PDA_v2.g13127.t1"/>
    </source>
</evidence>
<dbReference type="AlphaFoldDB" id="A0A914PCN5"/>
<protein>
    <submittedName>
        <fullName evidence="2">Uncharacterized protein</fullName>
    </submittedName>
</protein>
<name>A0A914PCN5_9BILA</name>
<organism evidence="1 2">
    <name type="scientific">Panagrolaimus davidi</name>
    <dbReference type="NCBI Taxonomy" id="227884"/>
    <lineage>
        <taxon>Eukaryota</taxon>
        <taxon>Metazoa</taxon>
        <taxon>Ecdysozoa</taxon>
        <taxon>Nematoda</taxon>
        <taxon>Chromadorea</taxon>
        <taxon>Rhabditida</taxon>
        <taxon>Tylenchina</taxon>
        <taxon>Panagrolaimomorpha</taxon>
        <taxon>Panagrolaimoidea</taxon>
        <taxon>Panagrolaimidae</taxon>
        <taxon>Panagrolaimus</taxon>
    </lineage>
</organism>